<evidence type="ECO:0000256" key="4">
    <source>
        <dbReference type="ARBA" id="ARBA00022989"/>
    </source>
</evidence>
<accession>A0ABN1IMK8</accession>
<sequence>MLWLAGAAAVAAGIIVPLALGGRGALAATASIPRIDAVALGALVIASAVARAIKLRVLAMRLGHRVGVGRALITAFASDAAFQATPAGAGGYPATVLLLRRGGMPAAAGVALSAADQALDSLFFALALPLACVFDLGNAVPAAWHAFAWLPAGIVLVAMATAAGAWRLRARWWPPLRGQLLRLRWLRERREPLRAFCMGVLADLSRLRNGSPLVTLALVLAVAAQWVARYGVLWFALAALGHALPFGLVFVAQSVALHAAQWTGVPAGIGGGDVALAAALSPWAPLAVLAPALLLWRLATFHTVLLLGAIALACDRRHVAVPTVAASEA</sequence>
<evidence type="ECO:0008006" key="9">
    <source>
        <dbReference type="Google" id="ProtNLM"/>
    </source>
</evidence>
<evidence type="ECO:0000256" key="2">
    <source>
        <dbReference type="ARBA" id="ARBA00022475"/>
    </source>
</evidence>
<feature type="transmembrane region" description="Helical" evidence="6">
    <location>
        <begin position="269"/>
        <end position="288"/>
    </location>
</feature>
<comment type="subcellular location">
    <subcellularLocation>
        <location evidence="1">Cell membrane</location>
        <topology evidence="1">Multi-pass membrane protein</topology>
    </subcellularLocation>
</comment>
<evidence type="ECO:0000256" key="5">
    <source>
        <dbReference type="ARBA" id="ARBA00023136"/>
    </source>
</evidence>
<feature type="transmembrane region" description="Helical" evidence="6">
    <location>
        <begin position="234"/>
        <end position="257"/>
    </location>
</feature>
<reference evidence="7 8" key="1">
    <citation type="journal article" date="2019" name="Int. J. Syst. Evol. Microbiol.">
        <title>The Global Catalogue of Microorganisms (GCM) 10K type strain sequencing project: providing services to taxonomists for standard genome sequencing and annotation.</title>
        <authorList>
            <consortium name="The Broad Institute Genomics Platform"/>
            <consortium name="The Broad Institute Genome Sequencing Center for Infectious Disease"/>
            <person name="Wu L."/>
            <person name="Ma J."/>
        </authorList>
    </citation>
    <scope>NUCLEOTIDE SEQUENCE [LARGE SCALE GENOMIC DNA]</scope>
    <source>
        <strain evidence="7 8">JCM 15421</strain>
    </source>
</reference>
<feature type="transmembrane region" description="Helical" evidence="6">
    <location>
        <begin position="37"/>
        <end position="53"/>
    </location>
</feature>
<dbReference type="InterPro" id="IPR022791">
    <property type="entry name" value="L-PG_synthase/AglD"/>
</dbReference>
<organism evidence="7 8">
    <name type="scientific">Dokdonella soli</name>
    <dbReference type="NCBI Taxonomy" id="529810"/>
    <lineage>
        <taxon>Bacteria</taxon>
        <taxon>Pseudomonadati</taxon>
        <taxon>Pseudomonadota</taxon>
        <taxon>Gammaproteobacteria</taxon>
        <taxon>Lysobacterales</taxon>
        <taxon>Rhodanobacteraceae</taxon>
        <taxon>Dokdonella</taxon>
    </lineage>
</organism>
<dbReference type="PANTHER" id="PTHR37693">
    <property type="entry name" value="PHOSPHATIDYLGLYCEROL LYSYLTRANSFERASE"/>
    <property type="match status" value="1"/>
</dbReference>
<keyword evidence="2" id="KW-1003">Cell membrane</keyword>
<protein>
    <recommendedName>
        <fullName evidence="9">Flippase-like domain-containing protein</fullName>
    </recommendedName>
</protein>
<feature type="transmembrane region" description="Helical" evidence="6">
    <location>
        <begin position="146"/>
        <end position="168"/>
    </location>
</feature>
<proteinExistence type="predicted"/>
<evidence type="ECO:0000313" key="8">
    <source>
        <dbReference type="Proteomes" id="UP001501523"/>
    </source>
</evidence>
<gene>
    <name evidence="7" type="ORF">GCM10009105_24590</name>
</gene>
<dbReference type="Pfam" id="PF03706">
    <property type="entry name" value="LPG_synthase_TM"/>
    <property type="match status" value="1"/>
</dbReference>
<evidence type="ECO:0000256" key="3">
    <source>
        <dbReference type="ARBA" id="ARBA00022692"/>
    </source>
</evidence>
<comment type="caution">
    <text evidence="7">The sequence shown here is derived from an EMBL/GenBank/DDBJ whole genome shotgun (WGS) entry which is preliminary data.</text>
</comment>
<dbReference type="EMBL" id="BAAAEU010000015">
    <property type="protein sequence ID" value="GAA0717517.1"/>
    <property type="molecule type" value="Genomic_DNA"/>
</dbReference>
<name>A0ABN1IMK8_9GAMM</name>
<keyword evidence="5 6" id="KW-0472">Membrane</keyword>
<keyword evidence="3 6" id="KW-0812">Transmembrane</keyword>
<keyword evidence="4 6" id="KW-1133">Transmembrane helix</keyword>
<evidence type="ECO:0000313" key="7">
    <source>
        <dbReference type="EMBL" id="GAA0717517.1"/>
    </source>
</evidence>
<evidence type="ECO:0000256" key="6">
    <source>
        <dbReference type="SAM" id="Phobius"/>
    </source>
</evidence>
<dbReference type="Proteomes" id="UP001501523">
    <property type="component" value="Unassembled WGS sequence"/>
</dbReference>
<evidence type="ECO:0000256" key="1">
    <source>
        <dbReference type="ARBA" id="ARBA00004651"/>
    </source>
</evidence>
<dbReference type="NCBIfam" id="TIGR00374">
    <property type="entry name" value="flippase-like domain"/>
    <property type="match status" value="1"/>
</dbReference>
<keyword evidence="8" id="KW-1185">Reference proteome</keyword>
<dbReference type="PANTHER" id="PTHR37693:SF1">
    <property type="entry name" value="INTEGRAL MEMBRANE PROTEIN"/>
    <property type="match status" value="1"/>
</dbReference>